<dbReference type="AlphaFoldDB" id="A0AAU7QEF8"/>
<dbReference type="EMBL" id="CP157947">
    <property type="protein sequence ID" value="XBS71037.1"/>
    <property type="molecule type" value="Genomic_DNA"/>
</dbReference>
<proteinExistence type="predicted"/>
<gene>
    <name evidence="1" type="ORF">ABK905_08560</name>
</gene>
<evidence type="ECO:0000313" key="1">
    <source>
        <dbReference type="EMBL" id="XBS71037.1"/>
    </source>
</evidence>
<sequence>MVITFDFFLPARPEVFFMTYRMLPNIIVDAKNSALKTSALVLSIGCP</sequence>
<protein>
    <submittedName>
        <fullName evidence="1">Uncharacterized protein</fullName>
    </submittedName>
</protein>
<accession>A0AAU7QEF8</accession>
<name>A0AAU7QEF8_9GAMM</name>
<reference evidence="1" key="1">
    <citation type="submission" date="2024-06" db="EMBL/GenBank/DDBJ databases">
        <authorList>
            <person name="Coelho C."/>
            <person name="Bento M."/>
            <person name="Garcia E."/>
            <person name="Camelo A."/>
            <person name="Brandao I."/>
            <person name="Espirito Santo C."/>
            <person name="Trovao J."/>
            <person name="Verissimo A."/>
            <person name="Costa J."/>
            <person name="Tiago I."/>
        </authorList>
    </citation>
    <scope>NUCLEOTIDE SEQUENCE</scope>
    <source>
        <strain evidence="1">KWT182</strain>
    </source>
</reference>
<organism evidence="1">
    <name type="scientific">Acerihabitans sp. KWT182</name>
    <dbReference type="NCBI Taxonomy" id="3157919"/>
    <lineage>
        <taxon>Bacteria</taxon>
        <taxon>Pseudomonadati</taxon>
        <taxon>Pseudomonadota</taxon>
        <taxon>Gammaproteobacteria</taxon>
        <taxon>Enterobacterales</taxon>
        <taxon>Pectobacteriaceae</taxon>
        <taxon>Acerihabitans</taxon>
    </lineage>
</organism>